<dbReference type="STRING" id="690879.TSACC_2312"/>
<accession>A0A146G4G1</accession>
<comment type="caution">
    <text evidence="1">The sequence shown here is derived from an EMBL/GenBank/DDBJ whole genome shotgun (WGS) entry which is preliminary data.</text>
</comment>
<dbReference type="AlphaFoldDB" id="A0A146G4G1"/>
<reference evidence="2" key="1">
    <citation type="journal article" date="2017" name="Genome Announc.">
        <title>Draft Genome Sequence of Terrimicrobium sacchariphilum NM-5T, a Facultative Anaerobic Soil Bacterium of the Class Spartobacteria.</title>
        <authorList>
            <person name="Qiu Y.L."/>
            <person name="Tourlousse D.M."/>
            <person name="Matsuura N."/>
            <person name="Ohashi A."/>
            <person name="Sekiguchi Y."/>
        </authorList>
    </citation>
    <scope>NUCLEOTIDE SEQUENCE [LARGE SCALE GENOMIC DNA]</scope>
    <source>
        <strain evidence="2">NM-5</strain>
    </source>
</reference>
<name>A0A146G4G1_TERSA</name>
<dbReference type="EMBL" id="BDCO01000002">
    <property type="protein sequence ID" value="GAT31917.1"/>
    <property type="molecule type" value="Genomic_DNA"/>
</dbReference>
<keyword evidence="2" id="KW-1185">Reference proteome</keyword>
<proteinExistence type="predicted"/>
<dbReference type="Proteomes" id="UP000076023">
    <property type="component" value="Unassembled WGS sequence"/>
</dbReference>
<dbReference type="RefSeq" id="WP_153811211.1">
    <property type="nucleotide sequence ID" value="NZ_BDCO01000002.1"/>
</dbReference>
<evidence type="ECO:0000313" key="1">
    <source>
        <dbReference type="EMBL" id="GAT31917.1"/>
    </source>
</evidence>
<sequence length="182" mass="19903">MQSLRGSRAWAILALFSAGLCLGVLPSEAKPTSLMSGSALAEQADYIYAFRHLSFRAKGSLNGTVFLYMKYSEIVSFKGARPFFRGGVLIVESPPGDFAPGAHLEFPRDTITLVYLTKDKGTLRFTSDNPLQVSPSFHFEGPLTQFRSLQELLTYAARQSQSPISPFRQLLGGQVLPNSPAP</sequence>
<organism evidence="1 2">
    <name type="scientific">Terrimicrobium sacchariphilum</name>
    <dbReference type="NCBI Taxonomy" id="690879"/>
    <lineage>
        <taxon>Bacteria</taxon>
        <taxon>Pseudomonadati</taxon>
        <taxon>Verrucomicrobiota</taxon>
        <taxon>Terrimicrobiia</taxon>
        <taxon>Terrimicrobiales</taxon>
        <taxon>Terrimicrobiaceae</taxon>
        <taxon>Terrimicrobium</taxon>
    </lineage>
</organism>
<dbReference type="InParanoid" id="A0A146G4G1"/>
<protein>
    <submittedName>
        <fullName evidence="1">Uncharacterized protein</fullName>
    </submittedName>
</protein>
<gene>
    <name evidence="1" type="ORF">TSACC_2312</name>
</gene>
<evidence type="ECO:0000313" key="2">
    <source>
        <dbReference type="Proteomes" id="UP000076023"/>
    </source>
</evidence>